<dbReference type="PANTHER" id="PTHR10357:SF209">
    <property type="entry name" value="PERIPLASMIC ALPHA-AMYLASE"/>
    <property type="match status" value="1"/>
</dbReference>
<organism evidence="2 3">
    <name type="scientific">Iodidimonas gelatinilytica</name>
    <dbReference type="NCBI Taxonomy" id="1236966"/>
    <lineage>
        <taxon>Bacteria</taxon>
        <taxon>Pseudomonadati</taxon>
        <taxon>Pseudomonadota</taxon>
        <taxon>Alphaproteobacteria</taxon>
        <taxon>Iodidimonadales</taxon>
        <taxon>Iodidimonadaceae</taxon>
        <taxon>Iodidimonas</taxon>
    </lineage>
</organism>
<dbReference type="InterPro" id="IPR013780">
    <property type="entry name" value="Glyco_hydro_b"/>
</dbReference>
<protein>
    <submittedName>
        <fullName evidence="2">Alpha-amylase</fullName>
    </submittedName>
</protein>
<name>A0A5A7MXY2_9PROT</name>
<dbReference type="Gene3D" id="3.20.20.80">
    <property type="entry name" value="Glycosidases"/>
    <property type="match status" value="2"/>
</dbReference>
<dbReference type="InterPro" id="IPR017853">
    <property type="entry name" value="GH"/>
</dbReference>
<dbReference type="SUPFAM" id="SSF51011">
    <property type="entry name" value="Glycosyl hydrolase domain"/>
    <property type="match status" value="1"/>
</dbReference>
<dbReference type="SUPFAM" id="SSF51445">
    <property type="entry name" value="(Trans)glycosidases"/>
    <property type="match status" value="1"/>
</dbReference>
<dbReference type="Proteomes" id="UP000325187">
    <property type="component" value="Unassembled WGS sequence"/>
</dbReference>
<evidence type="ECO:0000313" key="2">
    <source>
        <dbReference type="EMBL" id="GER00285.1"/>
    </source>
</evidence>
<dbReference type="InterPro" id="IPR006047">
    <property type="entry name" value="GH13_cat_dom"/>
</dbReference>
<gene>
    <name evidence="2" type="ORF">JCM17845_09080</name>
</gene>
<dbReference type="EMBL" id="BKCM01000003">
    <property type="protein sequence ID" value="GER00285.1"/>
    <property type="molecule type" value="Genomic_DNA"/>
</dbReference>
<dbReference type="SMART" id="SM00642">
    <property type="entry name" value="Aamy"/>
    <property type="match status" value="1"/>
</dbReference>
<evidence type="ECO:0000259" key="1">
    <source>
        <dbReference type="SMART" id="SM00642"/>
    </source>
</evidence>
<evidence type="ECO:0000313" key="3">
    <source>
        <dbReference type="Proteomes" id="UP000325187"/>
    </source>
</evidence>
<comment type="caution">
    <text evidence="2">The sequence shown here is derived from an EMBL/GenBank/DDBJ whole genome shotgun (WGS) entry which is preliminary data.</text>
</comment>
<feature type="domain" description="Glycosyl hydrolase family 13 catalytic" evidence="1">
    <location>
        <begin position="83"/>
        <end position="540"/>
    </location>
</feature>
<dbReference type="RefSeq" id="WP_150001946.1">
    <property type="nucleotide sequence ID" value="NZ_BKCM01000003.1"/>
</dbReference>
<dbReference type="GO" id="GO:0005975">
    <property type="term" value="P:carbohydrate metabolic process"/>
    <property type="evidence" value="ECO:0007669"/>
    <property type="project" value="InterPro"/>
</dbReference>
<dbReference type="CDD" id="cd11339">
    <property type="entry name" value="AmyAc_bac_CMD_like_2"/>
    <property type="match status" value="1"/>
</dbReference>
<dbReference type="PANTHER" id="PTHR10357">
    <property type="entry name" value="ALPHA-AMYLASE FAMILY MEMBER"/>
    <property type="match status" value="1"/>
</dbReference>
<accession>A0A5A7MXY2</accession>
<dbReference type="PROSITE" id="PS51257">
    <property type="entry name" value="PROKAR_LIPOPROTEIN"/>
    <property type="match status" value="1"/>
</dbReference>
<proteinExistence type="predicted"/>
<dbReference type="Gene3D" id="2.60.40.1180">
    <property type="entry name" value="Golgi alpha-mannosidase II"/>
    <property type="match status" value="1"/>
</dbReference>
<keyword evidence="3" id="KW-1185">Reference proteome</keyword>
<sequence length="654" mass="72465">MNDLKKYGAEKPFGIFNRNLFLAPVLAFGLAACGGAKDHADQSENSVASGHIADQSIKAAANPPAPSISDVRARPIEDDIVYFLLPDRFFNGDTGNDRGGISGGKLDHGFDPTHKGFYHGGDIPGVLQKLDYLENLGVTAIWMAPIFKNKPVQGPKGQESAAYHGYWITDFTQIDPHFGTNQDLKNLVNAAHQRGIKIIFDIITNHTADVIQYRECQGTGDCPYRSLADYPYTTLGSPDGPAINKGFKGDGPAFQTAENFAHLTDTRWAYTPFVPKAEADVKVPQWLNDPTYYHNRGNFGMEAESALNGDFSGLDDLFTEHPRVLSGMTEIYKYWIEEFGIDGFRIDTTRHVNMSFWQSFIPEIRAFAASKGIENFYVFGEVYDPDPNNLSRFVREGKLPAVLDFGFQSVAQKVLVENGPTRLLAQLFDQDTLYETDWSHAGLLPTFLGNHDMGRLGHFLISQFGADADEGMLMKRARLAYALMYFARGVPVIYYGDEQGFTGDGRDQDAREDMFPSLVDIYNDNRLLGSSQSTAIDNFDTNHPLYRTLVEFAALYHRHPALRHGKQITRYVKDSPGLFAFSRKDRQSGKDVLVVLNTASDADSAEFHMDGDIGAKRWVRLMGDGSVAAKGDGASVTATLPALSFGLWTSADEE</sequence>
<reference evidence="2 3" key="1">
    <citation type="submission" date="2019-09" db="EMBL/GenBank/DDBJ databases">
        <title>NBRP : Genome information of microbial organism related human and environment.</title>
        <authorList>
            <person name="Hattori M."/>
            <person name="Oshima K."/>
            <person name="Inaba H."/>
            <person name="Suda W."/>
            <person name="Sakamoto M."/>
            <person name="Iino T."/>
            <person name="Kitahara M."/>
            <person name="Oshida Y."/>
            <person name="Iida T."/>
            <person name="Kudo T."/>
            <person name="Itoh T."/>
            <person name="Ohkuma M."/>
        </authorList>
    </citation>
    <scope>NUCLEOTIDE SEQUENCE [LARGE SCALE GENOMIC DNA]</scope>
    <source>
        <strain evidence="2 3">Mie-1</strain>
    </source>
</reference>
<dbReference type="Pfam" id="PF00128">
    <property type="entry name" value="Alpha-amylase"/>
    <property type="match status" value="1"/>
</dbReference>
<dbReference type="AlphaFoldDB" id="A0A5A7MXY2"/>